<keyword evidence="3" id="KW-1185">Reference proteome</keyword>
<protein>
    <submittedName>
        <fullName evidence="2">Uncharacterized protein</fullName>
    </submittedName>
</protein>
<accession>A0A0S3PXJ4</accession>
<evidence type="ECO:0000256" key="1">
    <source>
        <dbReference type="SAM" id="Phobius"/>
    </source>
</evidence>
<dbReference type="OrthoDB" id="8138506at2"/>
<dbReference type="EMBL" id="AP014946">
    <property type="protein sequence ID" value="BAT60646.1"/>
    <property type="molecule type" value="Genomic_DNA"/>
</dbReference>
<keyword evidence="1" id="KW-0812">Transmembrane</keyword>
<evidence type="ECO:0000313" key="2">
    <source>
        <dbReference type="EMBL" id="BAT60646.1"/>
    </source>
</evidence>
<sequence>MPRPSFLPNARQTNVLLIAGFLSIGYAMYLRYLVIEPSTVGLGCDGGLKTWLCSTRSGVMVLFNNSVFGIAAVAFAALNLLRPSLLFFTLALVAASFGVVLYNVGLAGLGLGLLMLSFARPQRAAS</sequence>
<dbReference type="KEGG" id="vgo:GJW-30_1_03194"/>
<feature type="transmembrane region" description="Helical" evidence="1">
    <location>
        <begin position="87"/>
        <end position="116"/>
    </location>
</feature>
<feature type="transmembrane region" description="Helical" evidence="1">
    <location>
        <begin position="15"/>
        <end position="34"/>
    </location>
</feature>
<dbReference type="Proteomes" id="UP000236884">
    <property type="component" value="Chromosome"/>
</dbReference>
<name>A0A0S3PXJ4_9BRAD</name>
<keyword evidence="1" id="KW-1133">Transmembrane helix</keyword>
<feature type="transmembrane region" description="Helical" evidence="1">
    <location>
        <begin position="59"/>
        <end position="81"/>
    </location>
</feature>
<dbReference type="AlphaFoldDB" id="A0A0S3PXJ4"/>
<dbReference type="RefSeq" id="WP_096357048.1">
    <property type="nucleotide sequence ID" value="NZ_AP014946.1"/>
</dbReference>
<organism evidence="2 3">
    <name type="scientific">Variibacter gotjawalensis</name>
    <dbReference type="NCBI Taxonomy" id="1333996"/>
    <lineage>
        <taxon>Bacteria</taxon>
        <taxon>Pseudomonadati</taxon>
        <taxon>Pseudomonadota</taxon>
        <taxon>Alphaproteobacteria</taxon>
        <taxon>Hyphomicrobiales</taxon>
        <taxon>Nitrobacteraceae</taxon>
        <taxon>Variibacter</taxon>
    </lineage>
</organism>
<evidence type="ECO:0000313" key="3">
    <source>
        <dbReference type="Proteomes" id="UP000236884"/>
    </source>
</evidence>
<proteinExistence type="predicted"/>
<reference evidence="2 3" key="1">
    <citation type="submission" date="2015-08" db="EMBL/GenBank/DDBJ databases">
        <title>Investigation of the bacterial diversity of lava forest soil.</title>
        <authorList>
            <person name="Lee J.S."/>
        </authorList>
    </citation>
    <scope>NUCLEOTIDE SEQUENCE [LARGE SCALE GENOMIC DNA]</scope>
    <source>
        <strain evidence="2 3">GJW-30</strain>
    </source>
</reference>
<keyword evidence="1" id="KW-0472">Membrane</keyword>
<gene>
    <name evidence="2" type="ORF">GJW-30_1_03194</name>
</gene>